<evidence type="ECO:0000313" key="2">
    <source>
        <dbReference type="Proteomes" id="UP000319514"/>
    </source>
</evidence>
<reference evidence="1 2" key="1">
    <citation type="submission" date="2019-06" db="EMBL/GenBank/DDBJ databases">
        <title>Sequencing the genomes of 1000 actinobacteria strains.</title>
        <authorList>
            <person name="Klenk H.-P."/>
        </authorList>
    </citation>
    <scope>NUCLEOTIDE SEQUENCE [LARGE SCALE GENOMIC DNA]</scope>
    <source>
        <strain evidence="1 2">DSM 18082</strain>
    </source>
</reference>
<dbReference type="EMBL" id="VFOQ01000001">
    <property type="protein sequence ID" value="TQL61446.1"/>
    <property type="molecule type" value="Genomic_DNA"/>
</dbReference>
<organism evidence="1 2">
    <name type="scientific">Oryzihumus leptocrescens</name>
    <dbReference type="NCBI Taxonomy" id="297536"/>
    <lineage>
        <taxon>Bacteria</taxon>
        <taxon>Bacillati</taxon>
        <taxon>Actinomycetota</taxon>
        <taxon>Actinomycetes</taxon>
        <taxon>Micrococcales</taxon>
        <taxon>Intrasporangiaceae</taxon>
        <taxon>Oryzihumus</taxon>
    </lineage>
</organism>
<dbReference type="Proteomes" id="UP000319514">
    <property type="component" value="Unassembled WGS sequence"/>
</dbReference>
<name>A0A542ZM65_9MICO</name>
<gene>
    <name evidence="1" type="ORF">FB474_2857</name>
</gene>
<dbReference type="AlphaFoldDB" id="A0A542ZM65"/>
<evidence type="ECO:0000313" key="1">
    <source>
        <dbReference type="EMBL" id="TQL61446.1"/>
    </source>
</evidence>
<dbReference type="RefSeq" id="WP_141789228.1">
    <property type="nucleotide sequence ID" value="NZ_BAAAKX010000001.1"/>
</dbReference>
<protein>
    <submittedName>
        <fullName evidence="1">Uncharacterized protein</fullName>
    </submittedName>
</protein>
<proteinExistence type="predicted"/>
<accession>A0A542ZM65</accession>
<comment type="caution">
    <text evidence="1">The sequence shown here is derived from an EMBL/GenBank/DDBJ whole genome shotgun (WGS) entry which is preliminary data.</text>
</comment>
<keyword evidence="2" id="KW-1185">Reference proteome</keyword>
<sequence>MEITTMTNATRIHRVRVACPQVARTLITTADAAALRHGTAVSAFGFGTGVTGVVATAPQARPAFYAPMHKLVSKDVAHFRTGRPPV</sequence>